<dbReference type="RefSeq" id="WP_078921307.1">
    <property type="nucleotide sequence ID" value="NZ_FUYB01000003.1"/>
</dbReference>
<keyword evidence="1" id="KW-0479">Metal-binding</keyword>
<dbReference type="UniPathway" id="UPA00088"/>
<dbReference type="Pfam" id="PF01261">
    <property type="entry name" value="AP_endonuc_2"/>
    <property type="match status" value="1"/>
</dbReference>
<name>A0A1T4W1X6_9GAMM</name>
<dbReference type="Gene3D" id="3.10.180.10">
    <property type="entry name" value="2,3-Dihydroxybiphenyl 1,2-Dioxygenase, domain 1"/>
    <property type="match status" value="2"/>
</dbReference>
<dbReference type="PANTHER" id="PTHR12110">
    <property type="entry name" value="HYDROXYPYRUVATE ISOMERASE"/>
    <property type="match status" value="1"/>
</dbReference>
<dbReference type="InterPro" id="IPR004360">
    <property type="entry name" value="Glyas_Fos-R_dOase_dom"/>
</dbReference>
<feature type="binding site" evidence="1">
    <location>
        <position position="239"/>
    </location>
    <ligand>
        <name>a divalent metal cation</name>
        <dbReference type="ChEBI" id="CHEBI:60240"/>
        <note>catalytic</note>
    </ligand>
</feature>
<dbReference type="Proteomes" id="UP000190460">
    <property type="component" value="Unassembled WGS sequence"/>
</dbReference>
<dbReference type="Pfam" id="PF00903">
    <property type="entry name" value="Glyoxalase"/>
    <property type="match status" value="1"/>
</dbReference>
<gene>
    <name evidence="3" type="ORF">SAMN02745130_00812</name>
</gene>
<dbReference type="InterPro" id="IPR036237">
    <property type="entry name" value="Xyl_isomerase-like_sf"/>
</dbReference>
<proteinExistence type="inferred from homology"/>
<dbReference type="HAMAP" id="MF_02238">
    <property type="entry name" value="DSD"/>
    <property type="match status" value="1"/>
</dbReference>
<dbReference type="Gene3D" id="3.20.20.150">
    <property type="entry name" value="Divalent-metal-dependent TIM barrel enzymes"/>
    <property type="match status" value="1"/>
</dbReference>
<dbReference type="InterPro" id="IPR029068">
    <property type="entry name" value="Glyas_Bleomycin-R_OHBP_Dase"/>
</dbReference>
<evidence type="ECO:0000256" key="1">
    <source>
        <dbReference type="HAMAP-Rule" id="MF_02238"/>
    </source>
</evidence>
<comment type="function">
    <text evidence="1">Catalyzes the conversion of 3-dehydroshikimate to protocatechuate (3,4-dihydroxybenzoate), a common intermediate of quinate and shikimate degradation pathways.</text>
</comment>
<comment type="cofactor">
    <cofactor evidence="1">
        <name>a divalent metal cation</name>
        <dbReference type="ChEBI" id="CHEBI:60240"/>
    </cofactor>
</comment>
<feature type="binding site" evidence="1">
    <location>
        <position position="165"/>
    </location>
    <ligand>
        <name>a divalent metal cation</name>
        <dbReference type="ChEBI" id="CHEBI:60240"/>
        <note>catalytic</note>
    </ligand>
</feature>
<dbReference type="GO" id="GO:0051213">
    <property type="term" value="F:dioxygenase activity"/>
    <property type="evidence" value="ECO:0007669"/>
    <property type="project" value="UniProtKB-KW"/>
</dbReference>
<evidence type="ECO:0000313" key="3">
    <source>
        <dbReference type="EMBL" id="SKA71270.1"/>
    </source>
</evidence>
<evidence type="ECO:0000259" key="2">
    <source>
        <dbReference type="PROSITE" id="PS51819"/>
    </source>
</evidence>
<protein>
    <recommendedName>
        <fullName evidence="1">3-dehydroshikimate dehydratase</fullName>
        <shortName evidence="1">DSD</shortName>
        <ecNumber evidence="1">4.2.1.118</ecNumber>
    </recommendedName>
</protein>
<feature type="binding site" evidence="1">
    <location>
        <position position="191"/>
    </location>
    <ligand>
        <name>a divalent metal cation</name>
        <dbReference type="ChEBI" id="CHEBI:60240"/>
        <note>catalytic</note>
    </ligand>
</feature>
<comment type="catalytic activity">
    <reaction evidence="1">
        <text>3-dehydroshikimate = 3,4-dihydroxybenzoate + H2O</text>
        <dbReference type="Rhea" id="RHEA:24848"/>
        <dbReference type="ChEBI" id="CHEBI:15377"/>
        <dbReference type="ChEBI" id="CHEBI:16630"/>
        <dbReference type="ChEBI" id="CHEBI:36241"/>
        <dbReference type="EC" id="4.2.1.118"/>
    </reaction>
</comment>
<dbReference type="SUPFAM" id="SSF51658">
    <property type="entry name" value="Xylose isomerase-like"/>
    <property type="match status" value="1"/>
</dbReference>
<dbReference type="OrthoDB" id="9780241at2"/>
<evidence type="ECO:0000313" key="4">
    <source>
        <dbReference type="Proteomes" id="UP000190460"/>
    </source>
</evidence>
<feature type="binding site" evidence="1">
    <location>
        <position position="588"/>
    </location>
    <ligand>
        <name>Mg(2+)</name>
        <dbReference type="ChEBI" id="CHEBI:18420"/>
    </ligand>
</feature>
<feature type="domain" description="VOC" evidence="2">
    <location>
        <begin position="430"/>
        <end position="579"/>
    </location>
</feature>
<sequence>MRYSIATVCLSGTLRQKIEAIAKAGFQGIEIFENDLITHDGSVAEIRRMIEDHGLEIVTYQPFRDFEGLPEPYRRKAFDRAERKFDLMEQLGTDLLMACSSVSPHALGGIQRAADDFYELGERAKARNMRVAFEALAWGRFVNDYRDSWEIVRRANHEQVGLCLDTFHIFSRGVEIQTILNIPGDKIFLVQVADAPRLSMDHLSWSRHYRCFPGQGELPLDQFVSHLHATGYNGAFSLEIFNDQFRSGSPENTARDGYRSLVYANRSSESVTSQQGELLPAIKSPTEIQFIEFAVDQAEKQALTQLLGKLGFSLVGTHRKKAVELWRQGAINMVMNLEPDSFAQRYHEQHGVSVCAFGLSCAQVSALDQRAQQIGYNLSYGNPSTDTHGIPAVEGPISSLLYLVDDSIKPSHWEREFLPQAHEPQAFLQAIDHVALSMSYEEMLHSILLYRSLFGMSPSASVSVSDPGGLVKSQVMQTPDKQVAFTLNSSQAAQTVSNYIASRYAGGGVNHIALRTTDIFAVAERLSTLKMPTMEVTDNYYADLAARFSLSPDLLAQLKRYHLLYDEDEQGVFFQLYTRLFAGRFCFEIVQRQGYQGFGTPNAQMRVTMQAKELAALNA</sequence>
<feature type="binding site" evidence="1">
    <location>
        <position position="433"/>
    </location>
    <ligand>
        <name>Mg(2+)</name>
        <dbReference type="ChEBI" id="CHEBI:18420"/>
    </ligand>
</feature>
<dbReference type="STRING" id="92487.SAMN02745130_00812"/>
<dbReference type="SUPFAM" id="SSF54593">
    <property type="entry name" value="Glyoxalase/Bleomycin resistance protein/Dihydroxybiphenyl dioxygenase"/>
    <property type="match status" value="1"/>
</dbReference>
<organism evidence="3 4">
    <name type="scientific">Thiothrix eikelboomii</name>
    <dbReference type="NCBI Taxonomy" id="92487"/>
    <lineage>
        <taxon>Bacteria</taxon>
        <taxon>Pseudomonadati</taxon>
        <taxon>Pseudomonadota</taxon>
        <taxon>Gammaproteobacteria</taxon>
        <taxon>Thiotrichales</taxon>
        <taxon>Thiotrichaceae</taxon>
        <taxon>Thiothrix</taxon>
    </lineage>
</organism>
<dbReference type="GO" id="GO:0046872">
    <property type="term" value="F:metal ion binding"/>
    <property type="evidence" value="ECO:0007669"/>
    <property type="project" value="UniProtKB-UniRule"/>
</dbReference>
<dbReference type="AlphaFoldDB" id="A0A1T4W1X6"/>
<dbReference type="EC" id="4.2.1.118" evidence="1"/>
<comment type="pathway">
    <text evidence="1">Aromatic compound metabolism; 3,4-dihydroxybenzoate biosynthesis.</text>
</comment>
<reference evidence="3 4" key="1">
    <citation type="submission" date="2017-02" db="EMBL/GenBank/DDBJ databases">
        <authorList>
            <person name="Peterson S.W."/>
        </authorList>
    </citation>
    <scope>NUCLEOTIDE SEQUENCE [LARGE SCALE GENOMIC DNA]</scope>
    <source>
        <strain evidence="3 4">ATCC 49788</strain>
    </source>
</reference>
<dbReference type="Pfam" id="PF14696">
    <property type="entry name" value="Glyoxalase_5"/>
    <property type="match status" value="1"/>
</dbReference>
<keyword evidence="3" id="KW-0223">Dioxygenase</keyword>
<dbReference type="EMBL" id="FUYB01000003">
    <property type="protein sequence ID" value="SKA71270.1"/>
    <property type="molecule type" value="Genomic_DNA"/>
</dbReference>
<dbReference type="GO" id="GO:0046279">
    <property type="term" value="P:3,4-dihydroxybenzoate biosynthetic process"/>
    <property type="evidence" value="ECO:0007669"/>
    <property type="project" value="UniProtKB-UniRule"/>
</dbReference>
<feature type="binding site" evidence="1">
    <location>
        <position position="511"/>
    </location>
    <ligand>
        <name>Mg(2+)</name>
        <dbReference type="ChEBI" id="CHEBI:18420"/>
    </ligand>
</feature>
<dbReference type="PROSITE" id="PS51819">
    <property type="entry name" value="VOC"/>
    <property type="match status" value="1"/>
</dbReference>
<dbReference type="InterPro" id="IPR013022">
    <property type="entry name" value="Xyl_isomerase-like_TIM-brl"/>
</dbReference>
<dbReference type="InterPro" id="IPR043700">
    <property type="entry name" value="DSD"/>
</dbReference>
<dbReference type="PANTHER" id="PTHR12110:SF21">
    <property type="entry name" value="XYLOSE ISOMERASE-LIKE TIM BARREL DOMAIN-CONTAINING PROTEIN"/>
    <property type="match status" value="1"/>
</dbReference>
<dbReference type="InterPro" id="IPR037523">
    <property type="entry name" value="VOC_core"/>
</dbReference>
<comment type="similarity">
    <text evidence="1">Belongs to the bacterial two-domain DSD family.</text>
</comment>
<keyword evidence="3" id="KW-0560">Oxidoreductase</keyword>
<keyword evidence="1" id="KW-0456">Lyase</keyword>
<keyword evidence="3" id="KW-0670">Pyruvate</keyword>
<dbReference type="InterPro" id="IPR050312">
    <property type="entry name" value="IolE/XylAMocC-like"/>
</dbReference>
<accession>A0A1T4W1X6</accession>
<keyword evidence="4" id="KW-1185">Reference proteome</keyword>
<feature type="binding site" evidence="1">
    <location>
        <position position="134"/>
    </location>
    <ligand>
        <name>a divalent metal cation</name>
        <dbReference type="ChEBI" id="CHEBI:60240"/>
        <note>catalytic</note>
    </ligand>
</feature>
<dbReference type="GO" id="GO:0046565">
    <property type="term" value="F:3-dehydroshikimate dehydratase activity"/>
    <property type="evidence" value="ECO:0007669"/>
    <property type="project" value="UniProtKB-UniRule"/>
</dbReference>